<dbReference type="Pfam" id="PF05795">
    <property type="entry name" value="Plasmodium_Vir"/>
    <property type="match status" value="1"/>
</dbReference>
<evidence type="ECO:0000313" key="2">
    <source>
        <dbReference type="EMBL" id="SBS94042.1"/>
    </source>
</evidence>
<evidence type="ECO:0000256" key="1">
    <source>
        <dbReference type="SAM" id="MobiDB-lite"/>
    </source>
</evidence>
<feature type="region of interest" description="Disordered" evidence="1">
    <location>
        <begin position="215"/>
        <end position="248"/>
    </location>
</feature>
<organism evidence="2 3">
    <name type="scientific">Plasmodium ovale curtisi</name>
    <dbReference type="NCBI Taxonomy" id="864141"/>
    <lineage>
        <taxon>Eukaryota</taxon>
        <taxon>Sar</taxon>
        <taxon>Alveolata</taxon>
        <taxon>Apicomplexa</taxon>
        <taxon>Aconoidasida</taxon>
        <taxon>Haemosporida</taxon>
        <taxon>Plasmodiidae</taxon>
        <taxon>Plasmodium</taxon>
        <taxon>Plasmodium (Plasmodium)</taxon>
    </lineage>
</organism>
<reference evidence="3" key="1">
    <citation type="submission" date="2016-05" db="EMBL/GenBank/DDBJ databases">
        <authorList>
            <person name="Naeem Raeece"/>
        </authorList>
    </citation>
    <scope>NUCLEOTIDE SEQUENCE [LARGE SCALE GENOMIC DNA]</scope>
</reference>
<name>A0A1A8WMB6_PLAOA</name>
<dbReference type="Proteomes" id="UP000078560">
    <property type="component" value="Unassembled WGS sequence"/>
</dbReference>
<gene>
    <name evidence="2" type="ORF">POVCU2_0085610</name>
</gene>
<protein>
    <submittedName>
        <fullName evidence="2">PIR Superfamily Protein</fullName>
    </submittedName>
</protein>
<feature type="compositionally biased region" description="Basic and acidic residues" evidence="1">
    <location>
        <begin position="215"/>
        <end position="234"/>
    </location>
</feature>
<dbReference type="EMBL" id="FLQU01001689">
    <property type="protein sequence ID" value="SBS94042.1"/>
    <property type="molecule type" value="Genomic_DNA"/>
</dbReference>
<dbReference type="InterPro" id="IPR008780">
    <property type="entry name" value="Plasmodium_Vir"/>
</dbReference>
<sequence>MSDDYDNIPNSPAIRYYNMLDDDFIGHDKHTECSQFYSISVKDMDAYKLCMSFLGNLENYDRLNFSIKHNVHKCHYLNLWAYDRLSKIQGKKNKTTMMSSLLTHWGKYKYKEECSGADFLYYYADNTDYIKTKRIYDYALNYDQFELLYKQNNNIPCTKKHDEYIKKIHSLIEEVRTECEGKQSLKHYCVAWGDIQKIYSKDELLNLECKSVEQEEAPPREDVNGPRRWQHEEASGLQHRLQRVGPQGEVAEETLSGLSLPEVGSSSGSHQAVATAVPILGISSIFFLLYKFTGLGSMARNFLRTKGINGIHSQEELTHELLESTYDGNAHSDVAETYIGYQAI</sequence>
<dbReference type="AlphaFoldDB" id="A0A1A8WMB6"/>
<accession>A0A1A8WMB6</accession>
<proteinExistence type="predicted"/>
<evidence type="ECO:0000313" key="3">
    <source>
        <dbReference type="Proteomes" id="UP000078560"/>
    </source>
</evidence>